<feature type="signal peptide" evidence="3">
    <location>
        <begin position="1"/>
        <end position="17"/>
    </location>
</feature>
<feature type="chain" id="PRO_5020800146" evidence="3">
    <location>
        <begin position="18"/>
        <end position="421"/>
    </location>
</feature>
<feature type="transmembrane region" description="Helical" evidence="2">
    <location>
        <begin position="238"/>
        <end position="260"/>
    </location>
</feature>
<feature type="compositionally biased region" description="Basic and acidic residues" evidence="1">
    <location>
        <begin position="412"/>
        <end position="421"/>
    </location>
</feature>
<evidence type="ECO:0000256" key="2">
    <source>
        <dbReference type="SAM" id="Phobius"/>
    </source>
</evidence>
<reference evidence="4 5" key="1">
    <citation type="submission" date="2018-11" db="EMBL/GenBank/DDBJ databases">
        <title>Genome sequence and assembly of Colletotrichum spinosum.</title>
        <authorList>
            <person name="Gan P."/>
            <person name="Shirasu K."/>
        </authorList>
    </citation>
    <scope>NUCLEOTIDE SEQUENCE [LARGE SCALE GENOMIC DNA]</scope>
    <source>
        <strain evidence="4 5">CBS 515.97</strain>
    </source>
</reference>
<keyword evidence="2" id="KW-0812">Transmembrane</keyword>
<feature type="compositionally biased region" description="Low complexity" evidence="1">
    <location>
        <begin position="268"/>
        <end position="277"/>
    </location>
</feature>
<feature type="compositionally biased region" description="Gly residues" evidence="1">
    <location>
        <begin position="355"/>
        <end position="366"/>
    </location>
</feature>
<keyword evidence="2" id="KW-0472">Membrane</keyword>
<gene>
    <name evidence="4" type="ORF">C8035_v006698</name>
</gene>
<evidence type="ECO:0000256" key="3">
    <source>
        <dbReference type="SAM" id="SignalP"/>
    </source>
</evidence>
<protein>
    <submittedName>
        <fullName evidence="4">Uncharacterized protein</fullName>
    </submittedName>
</protein>
<sequence>MTVFTTVGLALVASAAAYRYAAVDVSPERALVPRFFIDEPRLAARDGGSCQQANHHSCADIRHPEYCCANTHYCYIKPDNTPWCCPVGSPCDSQCDASKYQCPSVVAVTISSSGTPTVTSTTSSACCGRTCPSASSFRCEDAFGGGCCEYGATCVSPSGCVRTVSASTSVSALLTPADPGCTATTQHACTDGPGCCDNLMHCTVVSGTTGCAPGNPSATDVNFTPTPDPAGLSSSAKIGIGVGVAVAGCLGVGILAWCCFAKRRQRRSTTTAAATSEPRTRAMSEGTMTSRPTALRGATRDYFGPDAVAGPYTETDTVASDHRAAASSPGHHRGVPLQAHSPSDVVAPVEIDSRVGGGHSPRSGGGGEEETMATGQRFELYGSEMASPTSPLSSPPPMTPRSVRSAFSFEKSPVDKPGGKW</sequence>
<evidence type="ECO:0000313" key="5">
    <source>
        <dbReference type="Proteomes" id="UP000295083"/>
    </source>
</evidence>
<keyword evidence="3" id="KW-0732">Signal</keyword>
<proteinExistence type="predicted"/>
<evidence type="ECO:0000256" key="1">
    <source>
        <dbReference type="SAM" id="MobiDB-lite"/>
    </source>
</evidence>
<keyword evidence="5" id="KW-1185">Reference proteome</keyword>
<feature type="region of interest" description="Disordered" evidence="1">
    <location>
        <begin position="268"/>
        <end position="342"/>
    </location>
</feature>
<dbReference type="Proteomes" id="UP000295083">
    <property type="component" value="Unassembled WGS sequence"/>
</dbReference>
<accession>A0A4R8PMN3</accession>
<keyword evidence="2" id="KW-1133">Transmembrane helix</keyword>
<dbReference type="EMBL" id="QAPG01010714">
    <property type="protein sequence ID" value="TDZ13227.1"/>
    <property type="molecule type" value="Genomic_DNA"/>
</dbReference>
<organism evidence="4 5">
    <name type="scientific">Colletotrichum spinosum</name>
    <dbReference type="NCBI Taxonomy" id="1347390"/>
    <lineage>
        <taxon>Eukaryota</taxon>
        <taxon>Fungi</taxon>
        <taxon>Dikarya</taxon>
        <taxon>Ascomycota</taxon>
        <taxon>Pezizomycotina</taxon>
        <taxon>Sordariomycetes</taxon>
        <taxon>Hypocreomycetidae</taxon>
        <taxon>Glomerellales</taxon>
        <taxon>Glomerellaceae</taxon>
        <taxon>Colletotrichum</taxon>
        <taxon>Colletotrichum orbiculare species complex</taxon>
    </lineage>
</organism>
<name>A0A4R8PMN3_9PEZI</name>
<feature type="region of interest" description="Disordered" evidence="1">
    <location>
        <begin position="354"/>
        <end position="421"/>
    </location>
</feature>
<evidence type="ECO:0000313" key="4">
    <source>
        <dbReference type="EMBL" id="TDZ13227.1"/>
    </source>
</evidence>
<dbReference type="AlphaFoldDB" id="A0A4R8PMN3"/>
<comment type="caution">
    <text evidence="4">The sequence shown here is derived from an EMBL/GenBank/DDBJ whole genome shotgun (WGS) entry which is preliminary data.</text>
</comment>